<dbReference type="PANTHER" id="PTHR12463">
    <property type="entry name" value="OXYGENASE-RELATED"/>
    <property type="match status" value="1"/>
</dbReference>
<protein>
    <recommendedName>
        <fullName evidence="1">Fe2OG dioxygenase domain-containing protein</fullName>
    </recommendedName>
</protein>
<dbReference type="InterPro" id="IPR037151">
    <property type="entry name" value="AlkB-like_sf"/>
</dbReference>
<reference evidence="2 3" key="1">
    <citation type="submission" date="2023-04" db="EMBL/GenBank/DDBJ databases">
        <title>Genome of Basidiobolus ranarum AG-B5.</title>
        <authorList>
            <person name="Stajich J.E."/>
            <person name="Carter-House D."/>
            <person name="Gryganskyi A."/>
        </authorList>
    </citation>
    <scope>NUCLEOTIDE SEQUENCE [LARGE SCALE GENOMIC DNA]</scope>
    <source>
        <strain evidence="2 3">AG-B5</strain>
    </source>
</reference>
<dbReference type="EMBL" id="JASJQH010001058">
    <property type="protein sequence ID" value="KAK9762187.1"/>
    <property type="molecule type" value="Genomic_DNA"/>
</dbReference>
<evidence type="ECO:0000313" key="3">
    <source>
        <dbReference type="Proteomes" id="UP001479436"/>
    </source>
</evidence>
<dbReference type="InterPro" id="IPR027450">
    <property type="entry name" value="AlkB-like"/>
</dbReference>
<sequence length="355" mass="40572">MVSEQKKLSKNELKKWVRIERKREYSYGVMAKLEGREVSELFSLESTSIICIANAGSGAMGSIHFNQLCEVLASFEGYMEAKQSAYGRPYTFVKYADSDCAKIVKEKFHMTATEHFDGKILFVEYVEQAKSPFAISKPSEELIPGLIFIQDYITVEEEEHILSELEKLPDWKYVNKRFVQHFGHAYDYKTKHVGDSSMTSSVTFPGFIQTFLDKMATDMPELPRCDQVTVSRYPSGSGITSHVDTHSAFDTAIYILSLKSSVVMDFKNLENDETVSIELPRRSLAITTQDSRYSWEHGIKERKTDLLPNGMVIERDDRLSFTCRRILPDSICHCQWPQYCDRHISTVSPGSEVNP</sequence>
<accession>A0ABR2WL21</accession>
<dbReference type="PANTHER" id="PTHR12463:SF1">
    <property type="entry name" value="2-OXOGLUTARATE AND FE-DEPENDENT OXYGENASE FAMILY PROTEIN"/>
    <property type="match status" value="1"/>
</dbReference>
<name>A0ABR2WL21_9FUNG</name>
<evidence type="ECO:0000259" key="1">
    <source>
        <dbReference type="PROSITE" id="PS51471"/>
    </source>
</evidence>
<evidence type="ECO:0000313" key="2">
    <source>
        <dbReference type="EMBL" id="KAK9762187.1"/>
    </source>
</evidence>
<dbReference type="PROSITE" id="PS51471">
    <property type="entry name" value="FE2OG_OXY"/>
    <property type="match status" value="1"/>
</dbReference>
<gene>
    <name evidence="2" type="ORF">K7432_012319</name>
</gene>
<organism evidence="2 3">
    <name type="scientific">Basidiobolus ranarum</name>
    <dbReference type="NCBI Taxonomy" id="34480"/>
    <lineage>
        <taxon>Eukaryota</taxon>
        <taxon>Fungi</taxon>
        <taxon>Fungi incertae sedis</taxon>
        <taxon>Zoopagomycota</taxon>
        <taxon>Entomophthoromycotina</taxon>
        <taxon>Basidiobolomycetes</taxon>
        <taxon>Basidiobolales</taxon>
        <taxon>Basidiobolaceae</taxon>
        <taxon>Basidiobolus</taxon>
    </lineage>
</organism>
<dbReference type="Gene3D" id="2.60.120.590">
    <property type="entry name" value="Alpha-ketoglutarate-dependent dioxygenase AlkB-like"/>
    <property type="match status" value="1"/>
</dbReference>
<proteinExistence type="predicted"/>
<comment type="caution">
    <text evidence="2">The sequence shown here is derived from an EMBL/GenBank/DDBJ whole genome shotgun (WGS) entry which is preliminary data.</text>
</comment>
<feature type="domain" description="Fe2OG dioxygenase" evidence="1">
    <location>
        <begin position="224"/>
        <end position="327"/>
    </location>
</feature>
<dbReference type="InterPro" id="IPR005123">
    <property type="entry name" value="Oxoglu/Fe-dep_dioxygenase_dom"/>
</dbReference>
<keyword evidence="3" id="KW-1185">Reference proteome</keyword>
<dbReference type="InterPro" id="IPR032857">
    <property type="entry name" value="ALKBH4"/>
</dbReference>
<dbReference type="Proteomes" id="UP001479436">
    <property type="component" value="Unassembled WGS sequence"/>
</dbReference>
<dbReference type="SUPFAM" id="SSF51197">
    <property type="entry name" value="Clavaminate synthase-like"/>
    <property type="match status" value="1"/>
</dbReference>
<dbReference type="Pfam" id="PF13532">
    <property type="entry name" value="2OG-FeII_Oxy_2"/>
    <property type="match status" value="1"/>
</dbReference>